<gene>
    <name evidence="2" type="ORF">CLAFUR5_02649</name>
</gene>
<reference evidence="2" key="2">
    <citation type="journal article" date="2022" name="Microb. Genom.">
        <title>A chromosome-scale genome assembly of the tomato pathogen Cladosporium fulvum reveals a compartmentalized genome architecture and the presence of a dispensable chromosome.</title>
        <authorList>
            <person name="Zaccaron A.Z."/>
            <person name="Chen L.H."/>
            <person name="Samaras A."/>
            <person name="Stergiopoulos I."/>
        </authorList>
    </citation>
    <scope>NUCLEOTIDE SEQUENCE</scope>
    <source>
        <strain evidence="2">Race5_Kim</strain>
    </source>
</reference>
<dbReference type="KEGG" id="ffu:CLAFUR5_02649"/>
<name>A0A9Q8LA61_PASFU</name>
<keyword evidence="3" id="KW-1185">Reference proteome</keyword>
<evidence type="ECO:0000256" key="1">
    <source>
        <dbReference type="SAM" id="MobiDB-lite"/>
    </source>
</evidence>
<dbReference type="GeneID" id="71982527"/>
<dbReference type="EMBL" id="CP090164">
    <property type="protein sequence ID" value="UJO13639.1"/>
    <property type="molecule type" value="Genomic_DNA"/>
</dbReference>
<feature type="region of interest" description="Disordered" evidence="1">
    <location>
        <begin position="1"/>
        <end position="28"/>
    </location>
</feature>
<organism evidence="2 3">
    <name type="scientific">Passalora fulva</name>
    <name type="common">Tomato leaf mold</name>
    <name type="synonym">Cladosporium fulvum</name>
    <dbReference type="NCBI Taxonomy" id="5499"/>
    <lineage>
        <taxon>Eukaryota</taxon>
        <taxon>Fungi</taxon>
        <taxon>Dikarya</taxon>
        <taxon>Ascomycota</taxon>
        <taxon>Pezizomycotina</taxon>
        <taxon>Dothideomycetes</taxon>
        <taxon>Dothideomycetidae</taxon>
        <taxon>Mycosphaerellales</taxon>
        <taxon>Mycosphaerellaceae</taxon>
        <taxon>Fulvia</taxon>
    </lineage>
</organism>
<accession>A0A9Q8LA61</accession>
<dbReference type="OMA" id="KAHDYVQ"/>
<sequence length="325" mass="36554">MHWRMNQQEGVTEAQKMMHPRKQLSGDMSQVADALVPDLDGNGRAYNRRDYQELFSLPDASETSTGDSDESDESLPSVLHVEMPTKSPGMVPVAYSRALNNRIKEHMISEGGSYDILKYKPTFIHDVFMAPGSLSNLLGKSSPEDCIRKMTPGLLAGFHRHVQPTTLQPCVLKSSKAHDYVQGIVVFGLGRESRTQLHKHYKAFAKRKTVEVVVEIEIPSRQNAGTFEKKRRAVAAHAFLWRDKHEHFEPERVGDTWTLEDYLGQNLGPKQTGLRISPTMRGDEDDDGYTGRDIVEYEVEAEQREVVFGSAGSLSYDRADAFAGW</sequence>
<reference evidence="2" key="1">
    <citation type="submission" date="2021-12" db="EMBL/GenBank/DDBJ databases">
        <authorList>
            <person name="Zaccaron A."/>
            <person name="Stergiopoulos I."/>
        </authorList>
    </citation>
    <scope>NUCLEOTIDE SEQUENCE</scope>
    <source>
        <strain evidence="2">Race5_Kim</strain>
    </source>
</reference>
<dbReference type="RefSeq" id="XP_047758005.1">
    <property type="nucleotide sequence ID" value="XM_047901797.1"/>
</dbReference>
<protein>
    <submittedName>
        <fullName evidence="2">Uncharacterized protein</fullName>
    </submittedName>
</protein>
<dbReference type="Proteomes" id="UP000756132">
    <property type="component" value="Chromosome 2"/>
</dbReference>
<dbReference type="AlphaFoldDB" id="A0A9Q8LA61"/>
<evidence type="ECO:0000313" key="3">
    <source>
        <dbReference type="Proteomes" id="UP000756132"/>
    </source>
</evidence>
<evidence type="ECO:0000313" key="2">
    <source>
        <dbReference type="EMBL" id="UJO13639.1"/>
    </source>
</evidence>
<proteinExistence type="predicted"/>
<dbReference type="OrthoDB" id="1044435at2759"/>
<feature type="compositionally biased region" description="Polar residues" evidence="1">
    <location>
        <begin position="1"/>
        <end position="10"/>
    </location>
</feature>